<evidence type="ECO:0000256" key="4">
    <source>
        <dbReference type="ARBA" id="ARBA00008392"/>
    </source>
</evidence>
<dbReference type="InterPro" id="IPR015422">
    <property type="entry name" value="PyrdxlP-dep_Trfase_small"/>
</dbReference>
<evidence type="ECO:0000256" key="3">
    <source>
        <dbReference type="ARBA" id="ARBA00004991"/>
    </source>
</evidence>
<evidence type="ECO:0000313" key="13">
    <source>
        <dbReference type="Proteomes" id="UP000030706"/>
    </source>
</evidence>
<proteinExistence type="inferred from homology"/>
<dbReference type="GO" id="GO:0046512">
    <property type="term" value="P:sphingosine biosynthetic process"/>
    <property type="evidence" value="ECO:0007669"/>
    <property type="project" value="TreeGrafter"/>
</dbReference>
<dbReference type="PANTHER" id="PTHR13693">
    <property type="entry name" value="CLASS II AMINOTRANSFERASE/8-AMINO-7-OXONONANOATE SYNTHASE"/>
    <property type="match status" value="1"/>
</dbReference>
<evidence type="ECO:0000256" key="5">
    <source>
        <dbReference type="ARBA" id="ARBA00013220"/>
    </source>
</evidence>
<comment type="similarity">
    <text evidence="4">Belongs to the class-II pyridoxal-phosphate-dependent aminotransferase family.</text>
</comment>
<dbReference type="GO" id="GO:0046513">
    <property type="term" value="P:ceramide biosynthetic process"/>
    <property type="evidence" value="ECO:0007669"/>
    <property type="project" value="TreeGrafter"/>
</dbReference>
<dbReference type="STRING" id="1043002.A0A074YFH4"/>
<evidence type="ECO:0000256" key="2">
    <source>
        <dbReference type="ARBA" id="ARBA00004760"/>
    </source>
</evidence>
<dbReference type="HOGENOM" id="CLU_015846_0_2_1"/>
<keyword evidence="9" id="KW-0443">Lipid metabolism</keyword>
<evidence type="ECO:0000256" key="1">
    <source>
        <dbReference type="ARBA" id="ARBA00001933"/>
    </source>
</evidence>
<dbReference type="PANTHER" id="PTHR13693:SF2">
    <property type="entry name" value="SERINE PALMITOYLTRANSFERASE 1"/>
    <property type="match status" value="1"/>
</dbReference>
<dbReference type="Gene3D" id="3.40.640.10">
    <property type="entry name" value="Type I PLP-dependent aspartate aminotransferase-like (Major domain)"/>
    <property type="match status" value="1"/>
</dbReference>
<dbReference type="Gene3D" id="3.90.1150.10">
    <property type="entry name" value="Aspartate Aminotransferase, domain 1"/>
    <property type="match status" value="1"/>
</dbReference>
<keyword evidence="7" id="KW-0663">Pyridoxal phosphate</keyword>
<dbReference type="EMBL" id="KL584980">
    <property type="protein sequence ID" value="KEQ85581.1"/>
    <property type="molecule type" value="Genomic_DNA"/>
</dbReference>
<gene>
    <name evidence="12" type="ORF">M438DRAFT_344877</name>
</gene>
<dbReference type="SUPFAM" id="SSF53383">
    <property type="entry name" value="PLP-dependent transferases"/>
    <property type="match status" value="1"/>
</dbReference>
<dbReference type="InterPro" id="IPR015424">
    <property type="entry name" value="PyrdxlP-dep_Trfase"/>
</dbReference>
<dbReference type="Pfam" id="PF00155">
    <property type="entry name" value="Aminotran_1_2"/>
    <property type="match status" value="1"/>
</dbReference>
<dbReference type="OrthoDB" id="3168162at2759"/>
<feature type="domain" description="Aminotransferase class I/classII large" evidence="11">
    <location>
        <begin position="113"/>
        <end position="430"/>
    </location>
</feature>
<evidence type="ECO:0000256" key="9">
    <source>
        <dbReference type="ARBA" id="ARBA00023098"/>
    </source>
</evidence>
<accession>A0A074YFH4</accession>
<organism evidence="12 13">
    <name type="scientific">Aureobasidium pullulans EXF-150</name>
    <dbReference type="NCBI Taxonomy" id="1043002"/>
    <lineage>
        <taxon>Eukaryota</taxon>
        <taxon>Fungi</taxon>
        <taxon>Dikarya</taxon>
        <taxon>Ascomycota</taxon>
        <taxon>Pezizomycotina</taxon>
        <taxon>Dothideomycetes</taxon>
        <taxon>Dothideomycetidae</taxon>
        <taxon>Dothideales</taxon>
        <taxon>Saccotheciaceae</taxon>
        <taxon>Aureobasidium</taxon>
    </lineage>
</organism>
<dbReference type="InterPro" id="IPR015421">
    <property type="entry name" value="PyrdxlP-dep_Trfase_major"/>
</dbReference>
<dbReference type="RefSeq" id="XP_029761768.1">
    <property type="nucleotide sequence ID" value="XM_029905322.1"/>
</dbReference>
<sequence>MDVVMAFFRNIPGSAILVGYVRSRCETEPLFFAVELMLVFIFLRYICARSYSYNLRQSNSISLTESEIDELIEAWTPEPLTTALTPLEENALKNLPIIVGPTGPRCMLQTGRTVTNLATYNFYDFAGDDRIKENAIKVLRKYGVGPCSAPGFYGTQDLHMDVEAKIASFLGTESCLLYSQAFSTMSSIISAFAKRGDVIVADEACNYSICNGLRISRSKIYWYRHNDMEDLARILAKIVKDSKTISRRFIVTEGLFDIVGDMVHLPEIIKLKREYKFRLILDESNSIGVLGRTGRGVTEAYNVDISQVDILGGSLSGPFAAAGGFCASSREVVEHQRINSPAFCYSCALPGMLATTAGASIGMLQAQPELLSECRSLIAALREQIAKSDWVISTSSHLNPVQILVFKTDVINSEKLDIIEQEELLQAIINELLSRRILISRLKCVPPVLDTTLKHNEWLHRPALKVSVMTGLSKREVFKAGLAIRQVISKIMRQKQN</sequence>
<name>A0A074YFH4_AURPU</name>
<dbReference type="GO" id="GO:0016020">
    <property type="term" value="C:membrane"/>
    <property type="evidence" value="ECO:0007669"/>
    <property type="project" value="GOC"/>
</dbReference>
<keyword evidence="13" id="KW-1185">Reference proteome</keyword>
<dbReference type="EC" id="2.3.1.50" evidence="5"/>
<dbReference type="Proteomes" id="UP000030706">
    <property type="component" value="Unassembled WGS sequence"/>
</dbReference>
<evidence type="ECO:0000256" key="8">
    <source>
        <dbReference type="ARBA" id="ARBA00022919"/>
    </source>
</evidence>
<dbReference type="GO" id="GO:0004758">
    <property type="term" value="F:serine C-palmitoyltransferase activity"/>
    <property type="evidence" value="ECO:0007669"/>
    <property type="project" value="TreeGrafter"/>
</dbReference>
<evidence type="ECO:0000259" key="11">
    <source>
        <dbReference type="Pfam" id="PF00155"/>
    </source>
</evidence>
<dbReference type="GO" id="GO:0005783">
    <property type="term" value="C:endoplasmic reticulum"/>
    <property type="evidence" value="ECO:0007669"/>
    <property type="project" value="TreeGrafter"/>
</dbReference>
<keyword evidence="10" id="KW-0012">Acyltransferase</keyword>
<dbReference type="InterPro" id="IPR050087">
    <property type="entry name" value="AON_synthase_class-II"/>
</dbReference>
<evidence type="ECO:0000256" key="6">
    <source>
        <dbReference type="ARBA" id="ARBA00022679"/>
    </source>
</evidence>
<dbReference type="InterPro" id="IPR004839">
    <property type="entry name" value="Aminotransferase_I/II_large"/>
</dbReference>
<dbReference type="AlphaFoldDB" id="A0A074YFH4"/>
<comment type="cofactor">
    <cofactor evidence="1">
        <name>pyridoxal 5'-phosphate</name>
        <dbReference type="ChEBI" id="CHEBI:597326"/>
    </cofactor>
</comment>
<dbReference type="GeneID" id="40747628"/>
<reference evidence="12 13" key="1">
    <citation type="journal article" date="2014" name="BMC Genomics">
        <title>Genome sequencing of four Aureobasidium pullulans varieties: biotechnological potential, stress tolerance, and description of new species.</title>
        <authorList>
            <person name="Gostin Ar C."/>
            <person name="Ohm R.A."/>
            <person name="Kogej T."/>
            <person name="Sonjak S."/>
            <person name="Turk M."/>
            <person name="Zajc J."/>
            <person name="Zalar P."/>
            <person name="Grube M."/>
            <person name="Sun H."/>
            <person name="Han J."/>
            <person name="Sharma A."/>
            <person name="Chiniquy J."/>
            <person name="Ngan C.Y."/>
            <person name="Lipzen A."/>
            <person name="Barry K."/>
            <person name="Grigoriev I.V."/>
            <person name="Gunde-Cimerman N."/>
        </authorList>
    </citation>
    <scope>NUCLEOTIDE SEQUENCE [LARGE SCALE GENOMIC DNA]</scope>
    <source>
        <strain evidence="12 13">EXF-150</strain>
    </source>
</reference>
<comment type="pathway">
    <text evidence="2">Lipid metabolism; sphingolipid metabolism.</text>
</comment>
<keyword evidence="8" id="KW-0746">Sphingolipid metabolism</keyword>
<comment type="pathway">
    <text evidence="3">Sphingolipid metabolism.</text>
</comment>
<keyword evidence="6 12" id="KW-0808">Transferase</keyword>
<evidence type="ECO:0000313" key="12">
    <source>
        <dbReference type="EMBL" id="KEQ85581.1"/>
    </source>
</evidence>
<protein>
    <recommendedName>
        <fullName evidence="5">serine C-palmitoyltransferase</fullName>
        <ecNumber evidence="5">2.3.1.50</ecNumber>
    </recommendedName>
</protein>
<evidence type="ECO:0000256" key="10">
    <source>
        <dbReference type="ARBA" id="ARBA00023315"/>
    </source>
</evidence>
<dbReference type="GO" id="GO:0030170">
    <property type="term" value="F:pyridoxal phosphate binding"/>
    <property type="evidence" value="ECO:0007669"/>
    <property type="project" value="InterPro"/>
</dbReference>
<evidence type="ECO:0000256" key="7">
    <source>
        <dbReference type="ARBA" id="ARBA00022898"/>
    </source>
</evidence>